<dbReference type="PATRIC" id="fig|1267766.3.peg.2774"/>
<reference evidence="1" key="1">
    <citation type="submission" date="2015-05" db="EMBL/GenBank/DDBJ databases">
        <title>The complete genome of Altererythrobacter atlanticus strain 26DY36.</title>
        <authorList>
            <person name="Wu Y.-H."/>
            <person name="Cheng H."/>
            <person name="Wu X.-W."/>
        </authorList>
    </citation>
    <scope>NUCLEOTIDE SEQUENCE [LARGE SCALE GENOMIC DNA]</scope>
    <source>
        <strain evidence="1">26DY36</strain>
    </source>
</reference>
<dbReference type="RefSeq" id="WP_235980033.1">
    <property type="nucleotide sequence ID" value="NZ_CP011452.2"/>
</dbReference>
<dbReference type="AlphaFoldDB" id="A0A0F7KTN3"/>
<accession>A0A0F7KTN3</accession>
<dbReference type="KEGG" id="aay:WYH_02738"/>
<protein>
    <submittedName>
        <fullName evidence="1">Uncharacterized protein</fullName>
    </submittedName>
</protein>
<organism evidence="1 2">
    <name type="scientific">Croceibacterium atlanticum</name>
    <dbReference type="NCBI Taxonomy" id="1267766"/>
    <lineage>
        <taxon>Bacteria</taxon>
        <taxon>Pseudomonadati</taxon>
        <taxon>Pseudomonadota</taxon>
        <taxon>Alphaproteobacteria</taxon>
        <taxon>Sphingomonadales</taxon>
        <taxon>Erythrobacteraceae</taxon>
        <taxon>Croceibacterium</taxon>
    </lineage>
</organism>
<sequence>MIDQKEAELSDKPFLETVPRKLPWILAALLAIALLVWFIGPFGQEEEKEVTYVPGAKDISGGELIVTEPDPLAVPVELPKTPMTPVPPEKAEAASEQ</sequence>
<dbReference type="EMBL" id="CP011452">
    <property type="protein sequence ID" value="AKH43768.1"/>
    <property type="molecule type" value="Genomic_DNA"/>
</dbReference>
<evidence type="ECO:0000313" key="2">
    <source>
        <dbReference type="Proteomes" id="UP000034392"/>
    </source>
</evidence>
<keyword evidence="2" id="KW-1185">Reference proteome</keyword>
<proteinExistence type="predicted"/>
<evidence type="ECO:0000313" key="1">
    <source>
        <dbReference type="EMBL" id="AKH43768.1"/>
    </source>
</evidence>
<name>A0A0F7KTN3_9SPHN</name>
<dbReference type="Proteomes" id="UP000034392">
    <property type="component" value="Chromosome"/>
</dbReference>
<gene>
    <name evidence="1" type="ORF">WYH_02738</name>
</gene>